<sequence length="404" mass="41926">MARSVPPHQPRVGGAPFDADDAAARDAADPSGTADPSGISDISGTGTDASTPWDADLPFPTSSPTGMGSSAVGRGSRGRTPGASSGGSRSARGRGSAPEDAMGVAPDEQTLVRVHGGAKVTRVATDELEAVPSAGGRFSTWRAQRRAARATEEAPEETAVEPDEDSTTVVPFPPSPHRRARRRRLLALLLSLVVLAALALVVFFSPLFATRTIDVQGATFTDPRTVEQALAGYEGVPMTRISKQEIMDSVGDVPQVKSVDVVLRPPHTITVHLHERVGVAVVEDAANLVLVDSEGKPLSTVPRAQRPDVPLVAGGRGVLSTQKFTDVSEVLAALPADVLSRLDAADAPSGSTVELTLKGGKKVLWGDAGESELKSQVVAALVNSDATKDATLIDVSAPLHPVVR</sequence>
<evidence type="ECO:0000313" key="12">
    <source>
        <dbReference type="Proteomes" id="UP000192929"/>
    </source>
</evidence>
<dbReference type="InterPro" id="IPR013685">
    <property type="entry name" value="POTRA_FtsQ_type"/>
</dbReference>
<dbReference type="InterPro" id="IPR050487">
    <property type="entry name" value="FtsQ_DivIB"/>
</dbReference>
<evidence type="ECO:0000256" key="4">
    <source>
        <dbReference type="ARBA" id="ARBA00022692"/>
    </source>
</evidence>
<accession>A0A1X7C202</accession>
<evidence type="ECO:0000256" key="7">
    <source>
        <dbReference type="ARBA" id="ARBA00023306"/>
    </source>
</evidence>
<evidence type="ECO:0000256" key="3">
    <source>
        <dbReference type="ARBA" id="ARBA00022618"/>
    </source>
</evidence>
<feature type="compositionally biased region" description="Low complexity" evidence="8">
    <location>
        <begin position="66"/>
        <end position="96"/>
    </location>
</feature>
<evidence type="ECO:0000259" key="10">
    <source>
        <dbReference type="PROSITE" id="PS51779"/>
    </source>
</evidence>
<dbReference type="GO" id="GO:0051301">
    <property type="term" value="P:cell division"/>
    <property type="evidence" value="ECO:0007669"/>
    <property type="project" value="UniProtKB-KW"/>
</dbReference>
<feature type="region of interest" description="Disordered" evidence="8">
    <location>
        <begin position="1"/>
        <end position="108"/>
    </location>
</feature>
<proteinExistence type="predicted"/>
<evidence type="ECO:0000256" key="5">
    <source>
        <dbReference type="ARBA" id="ARBA00022989"/>
    </source>
</evidence>
<dbReference type="GO" id="GO:0005886">
    <property type="term" value="C:plasma membrane"/>
    <property type="evidence" value="ECO:0007669"/>
    <property type="project" value="TreeGrafter"/>
</dbReference>
<keyword evidence="12" id="KW-1185">Reference proteome</keyword>
<dbReference type="AlphaFoldDB" id="A0A1X7C202"/>
<evidence type="ECO:0000256" key="2">
    <source>
        <dbReference type="ARBA" id="ARBA00022475"/>
    </source>
</evidence>
<keyword evidence="7" id="KW-0131">Cell cycle</keyword>
<evidence type="ECO:0000256" key="1">
    <source>
        <dbReference type="ARBA" id="ARBA00004370"/>
    </source>
</evidence>
<dbReference type="PANTHER" id="PTHR37820:SF1">
    <property type="entry name" value="CELL DIVISION PROTEIN FTSQ"/>
    <property type="match status" value="1"/>
</dbReference>
<dbReference type="RefSeq" id="WP_240505537.1">
    <property type="nucleotide sequence ID" value="NZ_FXAC01000001.1"/>
</dbReference>
<dbReference type="Proteomes" id="UP000192929">
    <property type="component" value="Unassembled WGS sequence"/>
</dbReference>
<keyword evidence="6 9" id="KW-0472">Membrane</keyword>
<dbReference type="Pfam" id="PF08478">
    <property type="entry name" value="POTRA_1"/>
    <property type="match status" value="1"/>
</dbReference>
<evidence type="ECO:0000256" key="9">
    <source>
        <dbReference type="SAM" id="Phobius"/>
    </source>
</evidence>
<dbReference type="PROSITE" id="PS51779">
    <property type="entry name" value="POTRA"/>
    <property type="match status" value="1"/>
</dbReference>
<dbReference type="Pfam" id="PF03799">
    <property type="entry name" value="FtsQ_DivIB_C"/>
    <property type="match status" value="1"/>
</dbReference>
<feature type="compositionally biased region" description="Acidic residues" evidence="8">
    <location>
        <begin position="153"/>
        <end position="166"/>
    </location>
</feature>
<dbReference type="InterPro" id="IPR005548">
    <property type="entry name" value="Cell_div_FtsQ/DivIB_C"/>
</dbReference>
<evidence type="ECO:0000256" key="6">
    <source>
        <dbReference type="ARBA" id="ARBA00023136"/>
    </source>
</evidence>
<gene>
    <name evidence="11" type="ORF">SAMN06296028_10182</name>
</gene>
<feature type="compositionally biased region" description="Polar residues" evidence="8">
    <location>
        <begin position="40"/>
        <end position="50"/>
    </location>
</feature>
<organism evidence="11 12">
    <name type="scientific">Kocuria marina subsp. indica</name>
    <dbReference type="NCBI Taxonomy" id="1049583"/>
    <lineage>
        <taxon>Bacteria</taxon>
        <taxon>Bacillati</taxon>
        <taxon>Actinomycetota</taxon>
        <taxon>Actinomycetes</taxon>
        <taxon>Micrococcales</taxon>
        <taxon>Micrococcaceae</taxon>
        <taxon>Kocuria</taxon>
    </lineage>
</organism>
<comment type="subcellular location">
    <subcellularLocation>
        <location evidence="1">Membrane</location>
    </subcellularLocation>
</comment>
<feature type="region of interest" description="Disordered" evidence="8">
    <location>
        <begin position="149"/>
        <end position="176"/>
    </location>
</feature>
<dbReference type="EMBL" id="FXAC01000001">
    <property type="protein sequence ID" value="SME88553.1"/>
    <property type="molecule type" value="Genomic_DNA"/>
</dbReference>
<evidence type="ECO:0000313" key="11">
    <source>
        <dbReference type="EMBL" id="SME88553.1"/>
    </source>
</evidence>
<dbReference type="PANTHER" id="PTHR37820">
    <property type="entry name" value="CELL DIVISION PROTEIN DIVIB"/>
    <property type="match status" value="1"/>
</dbReference>
<evidence type="ECO:0000256" key="8">
    <source>
        <dbReference type="SAM" id="MobiDB-lite"/>
    </source>
</evidence>
<feature type="domain" description="POTRA" evidence="10">
    <location>
        <begin position="208"/>
        <end position="276"/>
    </location>
</feature>
<keyword evidence="4 9" id="KW-0812">Transmembrane</keyword>
<dbReference type="Gene3D" id="3.10.20.310">
    <property type="entry name" value="membrane protein fhac"/>
    <property type="match status" value="1"/>
</dbReference>
<keyword evidence="2" id="KW-1003">Cell membrane</keyword>
<reference evidence="12" key="1">
    <citation type="submission" date="2017-04" db="EMBL/GenBank/DDBJ databases">
        <authorList>
            <person name="Varghese N."/>
            <person name="Submissions S."/>
        </authorList>
    </citation>
    <scope>NUCLEOTIDE SEQUENCE [LARGE SCALE GENOMIC DNA]</scope>
    <source>
        <strain evidence="12">NIO-1021</strain>
    </source>
</reference>
<dbReference type="InterPro" id="IPR034746">
    <property type="entry name" value="POTRA"/>
</dbReference>
<protein>
    <submittedName>
        <fullName evidence="11">Cell division protein FtsQ</fullName>
    </submittedName>
</protein>
<feature type="transmembrane region" description="Helical" evidence="9">
    <location>
        <begin position="185"/>
        <end position="209"/>
    </location>
</feature>
<keyword evidence="3 11" id="KW-0132">Cell division</keyword>
<keyword evidence="5 9" id="KW-1133">Transmembrane helix</keyword>
<name>A0A1X7C202_9MICC</name>